<organism evidence="2 3">
    <name type="scientific">Nakamurella multipartita (strain ATCC 700099 / DSM 44233 / CIP 104796 / JCM 9543 / NBRC 105858 / Y-104)</name>
    <name type="common">Microsphaera multipartita</name>
    <dbReference type="NCBI Taxonomy" id="479431"/>
    <lineage>
        <taxon>Bacteria</taxon>
        <taxon>Bacillati</taxon>
        <taxon>Actinomycetota</taxon>
        <taxon>Actinomycetes</taxon>
        <taxon>Nakamurellales</taxon>
        <taxon>Nakamurellaceae</taxon>
        <taxon>Nakamurella</taxon>
    </lineage>
</organism>
<dbReference type="Proteomes" id="UP000002218">
    <property type="component" value="Chromosome"/>
</dbReference>
<evidence type="ECO:0000313" key="3">
    <source>
        <dbReference type="Proteomes" id="UP000002218"/>
    </source>
</evidence>
<dbReference type="InParanoid" id="C8XIY6"/>
<dbReference type="HOGENOM" id="CLU_1833010_0_0_11"/>
<dbReference type="EMBL" id="CP001737">
    <property type="protein sequence ID" value="ACV76573.1"/>
    <property type="molecule type" value="Genomic_DNA"/>
</dbReference>
<dbReference type="InterPro" id="IPR046151">
    <property type="entry name" value="DUF6153"/>
</dbReference>
<keyword evidence="3" id="KW-1185">Reference proteome</keyword>
<proteinExistence type="predicted"/>
<feature type="transmembrane region" description="Helical" evidence="1">
    <location>
        <begin position="12"/>
        <end position="28"/>
    </location>
</feature>
<gene>
    <name evidence="2" type="ordered locus">Namu_0140</name>
</gene>
<evidence type="ECO:0000256" key="1">
    <source>
        <dbReference type="SAM" id="Phobius"/>
    </source>
</evidence>
<feature type="transmembrane region" description="Helical" evidence="1">
    <location>
        <begin position="79"/>
        <end position="100"/>
    </location>
</feature>
<reference evidence="2 3" key="2">
    <citation type="journal article" date="2010" name="Stand. Genomic Sci.">
        <title>Complete genome sequence of Nakamurella multipartita type strain (Y-104).</title>
        <authorList>
            <person name="Tice H."/>
            <person name="Mayilraj S."/>
            <person name="Sims D."/>
            <person name="Lapidus A."/>
            <person name="Nolan M."/>
            <person name="Lucas S."/>
            <person name="Glavina Del Rio T."/>
            <person name="Copeland A."/>
            <person name="Cheng J.F."/>
            <person name="Meincke L."/>
            <person name="Bruce D."/>
            <person name="Goodwin L."/>
            <person name="Pitluck S."/>
            <person name="Ivanova N."/>
            <person name="Mavromatis K."/>
            <person name="Ovchinnikova G."/>
            <person name="Pati A."/>
            <person name="Chen A."/>
            <person name="Palaniappan K."/>
            <person name="Land M."/>
            <person name="Hauser L."/>
            <person name="Chang Y.J."/>
            <person name="Jeffries C.D."/>
            <person name="Detter J.C."/>
            <person name="Brettin T."/>
            <person name="Rohde M."/>
            <person name="Goker M."/>
            <person name="Bristow J."/>
            <person name="Eisen J.A."/>
            <person name="Markowitz V."/>
            <person name="Hugenholtz P."/>
            <person name="Kyrpides N.C."/>
            <person name="Klenk H.P."/>
            <person name="Chen F."/>
        </authorList>
    </citation>
    <scope>NUCLEOTIDE SEQUENCE [LARGE SCALE GENOMIC DNA]</scope>
    <source>
        <strain evidence="3">ATCC 700099 / DSM 44233 / CIP 104796 / JCM 9543 / NBRC 105858 / Y-104</strain>
    </source>
</reference>
<sequence length="140" mass="14542">MTTGRQSPVRWALLLAVIAGIFAMHVLTPGDGPGHGSLPTAAGTHHGMTADPMAEPVMAPEAFVTAWVGAEPPSSEHGDMAGCILFLVVGGVLLLLAALARRNATVTAPGPVSARRALFDMRRRGPPRGRPRLALGVIRV</sequence>
<keyword evidence="1" id="KW-1133">Transmembrane helix</keyword>
<dbReference type="Pfam" id="PF19650">
    <property type="entry name" value="DUF6153"/>
    <property type="match status" value="1"/>
</dbReference>
<dbReference type="RefSeq" id="WP_012814048.1">
    <property type="nucleotide sequence ID" value="NC_013235.1"/>
</dbReference>
<accession>C8XIY6</accession>
<protein>
    <submittedName>
        <fullName evidence="2">Uncharacterized protein</fullName>
    </submittedName>
</protein>
<keyword evidence="1" id="KW-0472">Membrane</keyword>
<reference evidence="3" key="1">
    <citation type="submission" date="2009-09" db="EMBL/GenBank/DDBJ databases">
        <title>The complete genome of Nakamurella multipartita DSM 44233.</title>
        <authorList>
            <consortium name="US DOE Joint Genome Institute (JGI-PGF)"/>
            <person name="Lucas S."/>
            <person name="Copeland A."/>
            <person name="Lapidus A."/>
            <person name="Glavina del Rio T."/>
            <person name="Dalin E."/>
            <person name="Tice H."/>
            <person name="Bruce D."/>
            <person name="Goodwin L."/>
            <person name="Pitluck S."/>
            <person name="Kyrpides N."/>
            <person name="Mavromatis K."/>
            <person name="Ivanova N."/>
            <person name="Ovchinnikova G."/>
            <person name="Sims D."/>
            <person name="Meincke L."/>
            <person name="Brettin T."/>
            <person name="Detter J.C."/>
            <person name="Han C."/>
            <person name="Larimer F."/>
            <person name="Land M."/>
            <person name="Hauser L."/>
            <person name="Markowitz V."/>
            <person name="Cheng J.-F."/>
            <person name="Hugenholtz P."/>
            <person name="Woyke T."/>
            <person name="Wu D."/>
            <person name="Klenk H.-P."/>
            <person name="Eisen J.A."/>
        </authorList>
    </citation>
    <scope>NUCLEOTIDE SEQUENCE [LARGE SCALE GENOMIC DNA]</scope>
    <source>
        <strain evidence="3">ATCC 700099 / DSM 44233 / CIP 104796 / JCM 9543 / NBRC 105858 / Y-104</strain>
    </source>
</reference>
<dbReference type="STRING" id="479431.Namu_0140"/>
<keyword evidence="1" id="KW-0812">Transmembrane</keyword>
<dbReference type="AlphaFoldDB" id="C8XIY6"/>
<evidence type="ECO:0000313" key="2">
    <source>
        <dbReference type="EMBL" id="ACV76573.1"/>
    </source>
</evidence>
<dbReference type="KEGG" id="nml:Namu_0140"/>
<name>C8XIY6_NAKMY</name>